<dbReference type="InterPro" id="IPR001173">
    <property type="entry name" value="Glyco_trans_2-like"/>
</dbReference>
<evidence type="ECO:0000313" key="2">
    <source>
        <dbReference type="EMBL" id="PWA10877.1"/>
    </source>
</evidence>
<dbReference type="Proteomes" id="UP000245618">
    <property type="component" value="Unassembled WGS sequence"/>
</dbReference>
<dbReference type="AlphaFoldDB" id="A0A2U1K051"/>
<dbReference type="InterPro" id="IPR029044">
    <property type="entry name" value="Nucleotide-diphossugar_trans"/>
</dbReference>
<dbReference type="EMBL" id="QCZH01000002">
    <property type="protein sequence ID" value="PWA10877.1"/>
    <property type="molecule type" value="Genomic_DNA"/>
</dbReference>
<evidence type="ECO:0000259" key="1">
    <source>
        <dbReference type="Pfam" id="PF00535"/>
    </source>
</evidence>
<dbReference type="SUPFAM" id="SSF53448">
    <property type="entry name" value="Nucleotide-diphospho-sugar transferases"/>
    <property type="match status" value="1"/>
</dbReference>
<comment type="caution">
    <text evidence="2">The sequence shown here is derived from an EMBL/GenBank/DDBJ whole genome shotgun (WGS) entry which is preliminary data.</text>
</comment>
<dbReference type="PANTHER" id="PTHR22916:SF3">
    <property type="entry name" value="UDP-GLCNAC:BETAGAL BETA-1,3-N-ACETYLGLUCOSAMINYLTRANSFERASE-LIKE PROTEIN 1"/>
    <property type="match status" value="1"/>
</dbReference>
<dbReference type="RefSeq" id="WP_116760581.1">
    <property type="nucleotide sequence ID" value="NZ_QCZH01000002.1"/>
</dbReference>
<dbReference type="Pfam" id="PF00535">
    <property type="entry name" value="Glycos_transf_2"/>
    <property type="match status" value="1"/>
</dbReference>
<organism evidence="2 3">
    <name type="scientific">Flavobacterium laiguense</name>
    <dbReference type="NCBI Taxonomy" id="2169409"/>
    <lineage>
        <taxon>Bacteria</taxon>
        <taxon>Pseudomonadati</taxon>
        <taxon>Bacteroidota</taxon>
        <taxon>Flavobacteriia</taxon>
        <taxon>Flavobacteriales</taxon>
        <taxon>Flavobacteriaceae</taxon>
        <taxon>Flavobacterium</taxon>
    </lineage>
</organism>
<dbReference type="GO" id="GO:0016758">
    <property type="term" value="F:hexosyltransferase activity"/>
    <property type="evidence" value="ECO:0007669"/>
    <property type="project" value="UniProtKB-ARBA"/>
</dbReference>
<dbReference type="PANTHER" id="PTHR22916">
    <property type="entry name" value="GLYCOSYLTRANSFERASE"/>
    <property type="match status" value="1"/>
</dbReference>
<sequence length="326" mass="38304">MKLSVAMCTYNGEKYIKDQIDSILNQSTPIQQIIICDDGSTDATIKIIEQYQLEHPGIITLEKNPINLRSNKNFEKAISICDGDYIFLSDQDDVWKVNKVEKIIEHFSKNETLEAVFTDADLINDQNDKYSNKSLWTSFYFFEDLLKKPIDLYKLLKFRSTMVTGATLCIKKEIKKLILPIPDIKNYYHDEWIATVAASRNRLDYLPYKLISYRIHSAQQAGIENKDQTKKKAKKSLAIINHQLGNTFPKSYSQYKRLSNNYFRNYYKFKIFAKQIEGDPQQIFEKISEENLSLFKETELKLEKINSFLYFFKKKIDQLKGKRQLK</sequence>
<proteinExistence type="predicted"/>
<evidence type="ECO:0000313" key="3">
    <source>
        <dbReference type="Proteomes" id="UP000245618"/>
    </source>
</evidence>
<accession>A0A2U1K051</accession>
<reference evidence="2 3" key="1">
    <citation type="submission" date="2018-04" db="EMBL/GenBank/DDBJ databases">
        <title>Flavobacterium sp. nov., isolated from glacier ice.</title>
        <authorList>
            <person name="Liu Q."/>
            <person name="Xin Y.-H."/>
        </authorList>
    </citation>
    <scope>NUCLEOTIDE SEQUENCE [LARGE SCALE GENOMIC DNA]</scope>
    <source>
        <strain evidence="2 3">LB2P30</strain>
    </source>
</reference>
<keyword evidence="2" id="KW-0808">Transferase</keyword>
<gene>
    <name evidence="2" type="ORF">DB891_03355</name>
</gene>
<keyword evidence="3" id="KW-1185">Reference proteome</keyword>
<dbReference type="OrthoDB" id="9802649at2"/>
<feature type="domain" description="Glycosyltransferase 2-like" evidence="1">
    <location>
        <begin position="4"/>
        <end position="147"/>
    </location>
</feature>
<dbReference type="Gene3D" id="3.90.550.10">
    <property type="entry name" value="Spore Coat Polysaccharide Biosynthesis Protein SpsA, Chain A"/>
    <property type="match status" value="1"/>
</dbReference>
<dbReference type="CDD" id="cd04196">
    <property type="entry name" value="GT_2_like_d"/>
    <property type="match status" value="1"/>
</dbReference>
<name>A0A2U1K051_9FLAO</name>
<protein>
    <submittedName>
        <fullName evidence="2">Glycosyl transferase</fullName>
    </submittedName>
</protein>